<evidence type="ECO:0000313" key="1">
    <source>
        <dbReference type="EMBL" id="JAH36235.1"/>
    </source>
</evidence>
<reference evidence="1" key="2">
    <citation type="journal article" date="2015" name="Fish Shellfish Immunol.">
        <title>Early steps in the European eel (Anguilla anguilla)-Vibrio vulnificus interaction in the gills: Role of the RtxA13 toxin.</title>
        <authorList>
            <person name="Callol A."/>
            <person name="Pajuelo D."/>
            <person name="Ebbesson L."/>
            <person name="Teles M."/>
            <person name="MacKenzie S."/>
            <person name="Amaro C."/>
        </authorList>
    </citation>
    <scope>NUCLEOTIDE SEQUENCE</scope>
</reference>
<dbReference type="AlphaFoldDB" id="A0A0E9S6G9"/>
<accession>A0A0E9S6G9</accession>
<proteinExistence type="predicted"/>
<reference evidence="1" key="1">
    <citation type="submission" date="2014-11" db="EMBL/GenBank/DDBJ databases">
        <authorList>
            <person name="Amaro Gonzalez C."/>
        </authorList>
    </citation>
    <scope>NUCLEOTIDE SEQUENCE</scope>
</reference>
<name>A0A0E9S6G9_ANGAN</name>
<dbReference type="EMBL" id="GBXM01072342">
    <property type="protein sequence ID" value="JAH36235.1"/>
    <property type="molecule type" value="Transcribed_RNA"/>
</dbReference>
<protein>
    <submittedName>
        <fullName evidence="1">Uncharacterized protein</fullName>
    </submittedName>
</protein>
<organism evidence="1">
    <name type="scientific">Anguilla anguilla</name>
    <name type="common">European freshwater eel</name>
    <name type="synonym">Muraena anguilla</name>
    <dbReference type="NCBI Taxonomy" id="7936"/>
    <lineage>
        <taxon>Eukaryota</taxon>
        <taxon>Metazoa</taxon>
        <taxon>Chordata</taxon>
        <taxon>Craniata</taxon>
        <taxon>Vertebrata</taxon>
        <taxon>Euteleostomi</taxon>
        <taxon>Actinopterygii</taxon>
        <taxon>Neopterygii</taxon>
        <taxon>Teleostei</taxon>
        <taxon>Anguilliformes</taxon>
        <taxon>Anguillidae</taxon>
        <taxon>Anguilla</taxon>
    </lineage>
</organism>
<sequence length="34" mass="4303">MFNLNENTRLSVMTFWFIDVWFPCVFKYTSTDYW</sequence>